<feature type="transmembrane region" description="Helical" evidence="1">
    <location>
        <begin position="7"/>
        <end position="30"/>
    </location>
</feature>
<keyword evidence="1" id="KW-0812">Transmembrane</keyword>
<dbReference type="EMBL" id="CP066092">
    <property type="protein sequence ID" value="QQB19329.1"/>
    <property type="molecule type" value="Genomic_DNA"/>
</dbReference>
<organism evidence="2 3">
    <name type="scientific">Aeromonas jandaei</name>
    <dbReference type="NCBI Taxonomy" id="650"/>
    <lineage>
        <taxon>Bacteria</taxon>
        <taxon>Pseudomonadati</taxon>
        <taxon>Pseudomonadota</taxon>
        <taxon>Gammaproteobacteria</taxon>
        <taxon>Aeromonadales</taxon>
        <taxon>Aeromonadaceae</taxon>
        <taxon>Aeromonas</taxon>
    </lineage>
</organism>
<name>A0A7T4A8S9_AERJA</name>
<evidence type="ECO:0008006" key="4">
    <source>
        <dbReference type="Google" id="ProtNLM"/>
    </source>
</evidence>
<proteinExistence type="predicted"/>
<evidence type="ECO:0000313" key="3">
    <source>
        <dbReference type="Proteomes" id="UP000595481"/>
    </source>
</evidence>
<accession>A0A7T4A8S9</accession>
<keyword evidence="1" id="KW-0472">Membrane</keyword>
<sequence>MEHIVEVVINWIVILMAVVGGASLVVQGLAKIAAVTPSTRDDEIIGKVDAFLVGLAKILDKLALNLPADKARKQ</sequence>
<keyword evidence="3" id="KW-1185">Reference proteome</keyword>
<protein>
    <recommendedName>
        <fullName evidence="4">TMhelix containing protein</fullName>
    </recommendedName>
</protein>
<evidence type="ECO:0000313" key="2">
    <source>
        <dbReference type="EMBL" id="QQB19329.1"/>
    </source>
</evidence>
<reference evidence="2 3" key="1">
    <citation type="submission" date="2020-12" db="EMBL/GenBank/DDBJ databases">
        <title>FDA dAtabase for Regulatory Grade micrObial Sequences (FDA-ARGOS): Supporting development and validation of Infectious Disease Dx tests.</title>
        <authorList>
            <person name="Sproer C."/>
            <person name="Gronow S."/>
            <person name="Severitt S."/>
            <person name="Schroder I."/>
            <person name="Tallon L."/>
            <person name="Sadzewicz L."/>
            <person name="Zhao X."/>
            <person name="Boylan J."/>
            <person name="Ott S."/>
            <person name="Bowen H."/>
            <person name="Vavikolanu K."/>
            <person name="Mehta A."/>
            <person name="Aluvathingal J."/>
            <person name="Nadendla S."/>
            <person name="Lowell S."/>
            <person name="Myers T."/>
            <person name="Yan Y."/>
            <person name="Sichtig H."/>
        </authorList>
    </citation>
    <scope>NUCLEOTIDE SEQUENCE [LARGE SCALE GENOMIC DNA]</scope>
    <source>
        <strain evidence="2 3">FDAARGOS_986</strain>
    </source>
</reference>
<dbReference type="GeneID" id="69553145"/>
<keyword evidence="1" id="KW-1133">Transmembrane helix</keyword>
<gene>
    <name evidence="2" type="ORF">I6H43_17680</name>
</gene>
<dbReference type="RefSeq" id="WP_042031435.1">
    <property type="nucleotide sequence ID" value="NZ_CAWMFX010000027.1"/>
</dbReference>
<dbReference type="Proteomes" id="UP000595481">
    <property type="component" value="Chromosome"/>
</dbReference>
<evidence type="ECO:0000256" key="1">
    <source>
        <dbReference type="SAM" id="Phobius"/>
    </source>
</evidence>